<evidence type="ECO:0000313" key="3">
    <source>
        <dbReference type="EMBL" id="THF29255.1"/>
    </source>
</evidence>
<keyword evidence="2" id="KW-1133">Transmembrane helix</keyword>
<keyword evidence="2" id="KW-0472">Membrane</keyword>
<comment type="caution">
    <text evidence="3">The sequence shown here is derived from an EMBL/GenBank/DDBJ whole genome shotgun (WGS) entry which is preliminary data.</text>
</comment>
<proteinExistence type="predicted"/>
<keyword evidence="2" id="KW-0812">Transmembrane</keyword>
<dbReference type="EMBL" id="SSBS01000005">
    <property type="protein sequence ID" value="THF29255.1"/>
    <property type="molecule type" value="Genomic_DNA"/>
</dbReference>
<evidence type="ECO:0000313" key="4">
    <source>
        <dbReference type="Proteomes" id="UP000310574"/>
    </source>
</evidence>
<dbReference type="InterPro" id="IPR025489">
    <property type="entry name" value="DUF4381"/>
</dbReference>
<dbReference type="Proteomes" id="UP000310574">
    <property type="component" value="Unassembled WGS sequence"/>
</dbReference>
<dbReference type="AlphaFoldDB" id="A0AAQ2D9F0"/>
<dbReference type="Pfam" id="PF14316">
    <property type="entry name" value="DUF4381"/>
    <property type="match status" value="2"/>
</dbReference>
<dbReference type="RefSeq" id="WP_136493412.1">
    <property type="nucleotide sequence ID" value="NZ_SSBS01000005.1"/>
</dbReference>
<protein>
    <submittedName>
        <fullName evidence="3">DUF4381 domain-containing protein</fullName>
    </submittedName>
</protein>
<feature type="region of interest" description="Disordered" evidence="1">
    <location>
        <begin position="115"/>
        <end position="134"/>
    </location>
</feature>
<gene>
    <name evidence="3" type="ORF">E5170_18815</name>
</gene>
<name>A0AAQ2D9F0_9PSED</name>
<evidence type="ECO:0000256" key="1">
    <source>
        <dbReference type="SAM" id="MobiDB-lite"/>
    </source>
</evidence>
<sequence>MNPNIPSIDQLKELALPAPVSYAPQTWGWWLLLTVLIFAALLLGLRRYWQWRRDRYRREALARLAQLRGRSDDLNALRELPELLKRVALSMPTRSRRWNAFPVGASLLAKTSAHAIPRSTDTAPSPAGSLPQGPAALGRDDWQEFLQRHCKNRMPADFSTQLAQLAYAPDPVLRTIPAAQRQMLFDSCQYWVEHHHVAA</sequence>
<organism evidence="3 4">
    <name type="scientific">Pseudomonas atacamensis</name>
    <dbReference type="NCBI Taxonomy" id="2565368"/>
    <lineage>
        <taxon>Bacteria</taxon>
        <taxon>Pseudomonadati</taxon>
        <taxon>Pseudomonadota</taxon>
        <taxon>Gammaproteobacteria</taxon>
        <taxon>Pseudomonadales</taxon>
        <taxon>Pseudomonadaceae</taxon>
        <taxon>Pseudomonas</taxon>
    </lineage>
</organism>
<reference evidence="3 4" key="1">
    <citation type="submission" date="2019-04" db="EMBL/GenBank/DDBJ databases">
        <title>Draft genome sequence of Pseudomonas sp. M7D1 isolated from rhizosphere of plant the flowery desert.</title>
        <authorList>
            <person name="Poblete-Morales M."/>
            <person name="Plaza N."/>
            <person name="Corsini G."/>
            <person name="Silva E."/>
        </authorList>
    </citation>
    <scope>NUCLEOTIDE SEQUENCE [LARGE SCALE GENOMIC DNA]</scope>
    <source>
        <strain evidence="3 4">M7D1</strain>
    </source>
</reference>
<evidence type="ECO:0000256" key="2">
    <source>
        <dbReference type="SAM" id="Phobius"/>
    </source>
</evidence>
<accession>A0AAQ2D9F0</accession>
<feature type="transmembrane region" description="Helical" evidence="2">
    <location>
        <begin position="27"/>
        <end position="49"/>
    </location>
</feature>